<evidence type="ECO:0000256" key="8">
    <source>
        <dbReference type="ARBA" id="ARBA00022692"/>
    </source>
</evidence>
<evidence type="ECO:0000259" key="22">
    <source>
        <dbReference type="PROSITE" id="PS50011"/>
    </source>
</evidence>
<name>A0A5B7AAK6_DAVIN</name>
<evidence type="ECO:0000256" key="1">
    <source>
        <dbReference type="ARBA" id="ARBA00004162"/>
    </source>
</evidence>
<dbReference type="Pfam" id="PF07714">
    <property type="entry name" value="PK_Tyr_Ser-Thr"/>
    <property type="match status" value="1"/>
</dbReference>
<evidence type="ECO:0000256" key="16">
    <source>
        <dbReference type="ARBA" id="ARBA00023170"/>
    </source>
</evidence>
<dbReference type="InterPro" id="IPR008271">
    <property type="entry name" value="Ser/Thr_kinase_AS"/>
</dbReference>
<keyword evidence="4" id="KW-0723">Serine/threonine-protein kinase</keyword>
<dbReference type="Gene3D" id="3.30.200.20">
    <property type="entry name" value="Phosphorylase Kinase, domain 1"/>
    <property type="match status" value="1"/>
</dbReference>
<dbReference type="SMART" id="SM00220">
    <property type="entry name" value="S_TKc"/>
    <property type="match status" value="1"/>
</dbReference>
<dbReference type="PROSITE" id="PS00107">
    <property type="entry name" value="PROTEIN_KINASE_ATP"/>
    <property type="match status" value="1"/>
</dbReference>
<evidence type="ECO:0000256" key="15">
    <source>
        <dbReference type="ARBA" id="ARBA00023136"/>
    </source>
</evidence>
<evidence type="ECO:0000256" key="14">
    <source>
        <dbReference type="ARBA" id="ARBA00022989"/>
    </source>
</evidence>
<evidence type="ECO:0000256" key="11">
    <source>
        <dbReference type="ARBA" id="ARBA00022741"/>
    </source>
</evidence>
<dbReference type="EC" id="2.7.11.1" evidence="2"/>
<evidence type="ECO:0000313" key="23">
    <source>
        <dbReference type="EMBL" id="MPA53394.1"/>
    </source>
</evidence>
<dbReference type="InterPro" id="IPR001245">
    <property type="entry name" value="Ser-Thr/Tyr_kinase_cat_dom"/>
</dbReference>
<evidence type="ECO:0000256" key="21">
    <source>
        <dbReference type="SAM" id="Phobius"/>
    </source>
</evidence>
<dbReference type="Pfam" id="PF00560">
    <property type="entry name" value="LRR_1"/>
    <property type="match status" value="1"/>
</dbReference>
<keyword evidence="5" id="KW-0597">Phosphoprotein</keyword>
<gene>
    <name evidence="23" type="ORF">Din_022835</name>
</gene>
<evidence type="ECO:0000256" key="17">
    <source>
        <dbReference type="ARBA" id="ARBA00023180"/>
    </source>
</evidence>
<keyword evidence="13 20" id="KW-0067">ATP-binding</keyword>
<evidence type="ECO:0000256" key="9">
    <source>
        <dbReference type="ARBA" id="ARBA00022729"/>
    </source>
</evidence>
<dbReference type="PROSITE" id="PS00108">
    <property type="entry name" value="PROTEIN_KINASE_ST"/>
    <property type="match status" value="1"/>
</dbReference>
<keyword evidence="16" id="KW-0675">Receptor</keyword>
<evidence type="ECO:0000256" key="3">
    <source>
        <dbReference type="ARBA" id="ARBA00022475"/>
    </source>
</evidence>
<comment type="catalytic activity">
    <reaction evidence="19">
        <text>L-seryl-[protein] + ATP = O-phospho-L-seryl-[protein] + ADP + H(+)</text>
        <dbReference type="Rhea" id="RHEA:17989"/>
        <dbReference type="Rhea" id="RHEA-COMP:9863"/>
        <dbReference type="Rhea" id="RHEA-COMP:11604"/>
        <dbReference type="ChEBI" id="CHEBI:15378"/>
        <dbReference type="ChEBI" id="CHEBI:29999"/>
        <dbReference type="ChEBI" id="CHEBI:30616"/>
        <dbReference type="ChEBI" id="CHEBI:83421"/>
        <dbReference type="ChEBI" id="CHEBI:456216"/>
        <dbReference type="EC" id="2.7.11.1"/>
    </reaction>
</comment>
<sequence>MLSGEIPTSLGSCTSLEQLIMKGNFFQGSLPQSLSSLRGIQYLDLSRNNLSGKLPMYLENYSMLQRLNISFNDFEGEVPIGGVFKNASVISVDGNDKLCGGIAELNLSTCTNNGSKKHTRPVWLKLIIPIVSGILLLTLMLSFAFVCWLRKKRKGPSSESSLLASLLQVSYDNLLKATGGFSSDNLIGMGSFGSVYKGILDHNETVVAVKVLNLQRQGAFKSFMAECEALRSTRHRNLVKILTACSSVDFQGNDFKALVYEFMVHGSLDEWLHPNPGSAHETPRKLNLLERLNIAIDVACALDYLHHHCQIPIVHCDLKPSNVLLDNEMTGHVGDFGLARFLSEATHNFSTNQTSSIGVRGTVGYTAPEYGMGSELSTYGDMYSYGILLLEMFTGKRPTDELFKDSLNLHNFVKEALPNRVAEIVDPILLQEREEEETNANNTRTQSSTRSHKIEECWISIFGVGIACSAELARERMNISDVAVELHSIRNIFLGTGVHGERRGTIRTSQYAGASGQ</sequence>
<evidence type="ECO:0000256" key="6">
    <source>
        <dbReference type="ARBA" id="ARBA00022614"/>
    </source>
</evidence>
<keyword evidence="8 21" id="KW-0812">Transmembrane</keyword>
<keyword evidence="6" id="KW-0433">Leucine-rich repeat</keyword>
<dbReference type="InterPro" id="IPR017441">
    <property type="entry name" value="Protein_kinase_ATP_BS"/>
</dbReference>
<reference evidence="23" key="1">
    <citation type="submission" date="2019-08" db="EMBL/GenBank/DDBJ databases">
        <title>Reference gene set and small RNA set construction with multiple tissues from Davidia involucrata Baill.</title>
        <authorList>
            <person name="Yang H."/>
            <person name="Zhou C."/>
            <person name="Li G."/>
            <person name="Wang J."/>
            <person name="Gao P."/>
            <person name="Wang M."/>
            <person name="Wang R."/>
            <person name="Zhao Y."/>
        </authorList>
    </citation>
    <scope>NUCLEOTIDE SEQUENCE</scope>
    <source>
        <tissue evidence="23">Mixed with DoveR01_LX</tissue>
    </source>
</reference>
<keyword evidence="11 20" id="KW-0547">Nucleotide-binding</keyword>
<keyword evidence="3" id="KW-1003">Cell membrane</keyword>
<dbReference type="GO" id="GO:0005886">
    <property type="term" value="C:plasma membrane"/>
    <property type="evidence" value="ECO:0007669"/>
    <property type="project" value="UniProtKB-SubCell"/>
</dbReference>
<dbReference type="Gene3D" id="1.10.510.10">
    <property type="entry name" value="Transferase(Phosphotransferase) domain 1"/>
    <property type="match status" value="1"/>
</dbReference>
<dbReference type="FunFam" id="3.30.200.20:FF:000432">
    <property type="entry name" value="LRR receptor-like serine/threonine-protein kinase EFR"/>
    <property type="match status" value="1"/>
</dbReference>
<feature type="binding site" evidence="20">
    <location>
        <position position="210"/>
    </location>
    <ligand>
        <name>ATP</name>
        <dbReference type="ChEBI" id="CHEBI:30616"/>
    </ligand>
</feature>
<comment type="subcellular location">
    <subcellularLocation>
        <location evidence="1">Cell membrane</location>
        <topology evidence="1">Single-pass membrane protein</topology>
    </subcellularLocation>
</comment>
<evidence type="ECO:0000256" key="19">
    <source>
        <dbReference type="ARBA" id="ARBA00048679"/>
    </source>
</evidence>
<feature type="transmembrane region" description="Helical" evidence="21">
    <location>
        <begin position="126"/>
        <end position="149"/>
    </location>
</feature>
<dbReference type="Gene3D" id="3.80.10.10">
    <property type="entry name" value="Ribonuclease Inhibitor"/>
    <property type="match status" value="1"/>
</dbReference>
<feature type="domain" description="Protein kinase" evidence="22">
    <location>
        <begin position="181"/>
        <end position="455"/>
    </location>
</feature>
<dbReference type="InterPro" id="IPR011009">
    <property type="entry name" value="Kinase-like_dom_sf"/>
</dbReference>
<evidence type="ECO:0000256" key="18">
    <source>
        <dbReference type="ARBA" id="ARBA00047899"/>
    </source>
</evidence>
<accession>A0A5B7AAK6</accession>
<keyword evidence="14 21" id="KW-1133">Transmembrane helix</keyword>
<dbReference type="InterPro" id="IPR001611">
    <property type="entry name" value="Leu-rich_rpt"/>
</dbReference>
<dbReference type="FunFam" id="3.80.10.10:FF:000041">
    <property type="entry name" value="LRR receptor-like serine/threonine-protein kinase ERECTA"/>
    <property type="match status" value="1"/>
</dbReference>
<evidence type="ECO:0000256" key="12">
    <source>
        <dbReference type="ARBA" id="ARBA00022777"/>
    </source>
</evidence>
<comment type="catalytic activity">
    <reaction evidence="18">
        <text>L-threonyl-[protein] + ATP = O-phospho-L-threonyl-[protein] + ADP + H(+)</text>
        <dbReference type="Rhea" id="RHEA:46608"/>
        <dbReference type="Rhea" id="RHEA-COMP:11060"/>
        <dbReference type="Rhea" id="RHEA-COMP:11605"/>
        <dbReference type="ChEBI" id="CHEBI:15378"/>
        <dbReference type="ChEBI" id="CHEBI:30013"/>
        <dbReference type="ChEBI" id="CHEBI:30616"/>
        <dbReference type="ChEBI" id="CHEBI:61977"/>
        <dbReference type="ChEBI" id="CHEBI:456216"/>
        <dbReference type="EC" id="2.7.11.1"/>
    </reaction>
</comment>
<keyword evidence="7" id="KW-0808">Transferase</keyword>
<dbReference type="EMBL" id="GHES01022835">
    <property type="protein sequence ID" value="MPA53394.1"/>
    <property type="molecule type" value="Transcribed_RNA"/>
</dbReference>
<evidence type="ECO:0000256" key="2">
    <source>
        <dbReference type="ARBA" id="ARBA00012513"/>
    </source>
</evidence>
<dbReference type="SUPFAM" id="SSF52058">
    <property type="entry name" value="L domain-like"/>
    <property type="match status" value="1"/>
</dbReference>
<dbReference type="SUPFAM" id="SSF56112">
    <property type="entry name" value="Protein kinase-like (PK-like)"/>
    <property type="match status" value="1"/>
</dbReference>
<evidence type="ECO:0000256" key="4">
    <source>
        <dbReference type="ARBA" id="ARBA00022527"/>
    </source>
</evidence>
<evidence type="ECO:0000256" key="10">
    <source>
        <dbReference type="ARBA" id="ARBA00022737"/>
    </source>
</evidence>
<keyword evidence="17" id="KW-0325">Glycoprotein</keyword>
<dbReference type="PANTHER" id="PTHR27008:SF596">
    <property type="entry name" value="OS02G0215500 PROTEIN"/>
    <property type="match status" value="1"/>
</dbReference>
<evidence type="ECO:0000256" key="7">
    <source>
        <dbReference type="ARBA" id="ARBA00022679"/>
    </source>
</evidence>
<dbReference type="PANTHER" id="PTHR27008">
    <property type="entry name" value="OS04G0122200 PROTEIN"/>
    <property type="match status" value="1"/>
</dbReference>
<dbReference type="AlphaFoldDB" id="A0A5B7AAK6"/>
<evidence type="ECO:0000256" key="13">
    <source>
        <dbReference type="ARBA" id="ARBA00022840"/>
    </source>
</evidence>
<keyword evidence="12" id="KW-0418">Kinase</keyword>
<evidence type="ECO:0000256" key="20">
    <source>
        <dbReference type="PROSITE-ProRule" id="PRU10141"/>
    </source>
</evidence>
<dbReference type="FunFam" id="1.10.510.10:FF:000358">
    <property type="entry name" value="Putative leucine-rich repeat receptor-like serine/threonine-protein kinase"/>
    <property type="match status" value="1"/>
</dbReference>
<protein>
    <recommendedName>
        <fullName evidence="2">non-specific serine/threonine protein kinase</fullName>
        <ecNumber evidence="2">2.7.11.1</ecNumber>
    </recommendedName>
</protein>
<proteinExistence type="predicted"/>
<dbReference type="InterPro" id="IPR032675">
    <property type="entry name" value="LRR_dom_sf"/>
</dbReference>
<dbReference type="InterPro" id="IPR000719">
    <property type="entry name" value="Prot_kinase_dom"/>
</dbReference>
<dbReference type="GO" id="GO:0005524">
    <property type="term" value="F:ATP binding"/>
    <property type="evidence" value="ECO:0007669"/>
    <property type="project" value="UniProtKB-UniRule"/>
</dbReference>
<organism evidence="23">
    <name type="scientific">Davidia involucrata</name>
    <name type="common">Dove tree</name>
    <dbReference type="NCBI Taxonomy" id="16924"/>
    <lineage>
        <taxon>Eukaryota</taxon>
        <taxon>Viridiplantae</taxon>
        <taxon>Streptophyta</taxon>
        <taxon>Embryophyta</taxon>
        <taxon>Tracheophyta</taxon>
        <taxon>Spermatophyta</taxon>
        <taxon>Magnoliopsida</taxon>
        <taxon>eudicotyledons</taxon>
        <taxon>Gunneridae</taxon>
        <taxon>Pentapetalae</taxon>
        <taxon>asterids</taxon>
        <taxon>Cornales</taxon>
        <taxon>Nyssaceae</taxon>
        <taxon>Davidia</taxon>
    </lineage>
</organism>
<evidence type="ECO:0000256" key="5">
    <source>
        <dbReference type="ARBA" id="ARBA00022553"/>
    </source>
</evidence>
<dbReference type="PROSITE" id="PS50011">
    <property type="entry name" value="PROTEIN_KINASE_DOM"/>
    <property type="match status" value="1"/>
</dbReference>
<keyword evidence="9" id="KW-0732">Signal</keyword>
<dbReference type="InterPro" id="IPR051809">
    <property type="entry name" value="Plant_receptor-like_S/T_kinase"/>
</dbReference>
<keyword evidence="15 21" id="KW-0472">Membrane</keyword>
<dbReference type="GO" id="GO:0004674">
    <property type="term" value="F:protein serine/threonine kinase activity"/>
    <property type="evidence" value="ECO:0007669"/>
    <property type="project" value="UniProtKB-KW"/>
</dbReference>
<keyword evidence="10" id="KW-0677">Repeat</keyword>